<feature type="domain" description="Rhodanese" evidence="1">
    <location>
        <begin position="1"/>
        <end position="37"/>
    </location>
</feature>
<dbReference type="SUPFAM" id="SSF52821">
    <property type="entry name" value="Rhodanese/Cell cycle control phosphatase"/>
    <property type="match status" value="1"/>
</dbReference>
<dbReference type="PROSITE" id="PS50206">
    <property type="entry name" value="RHODANESE_3"/>
    <property type="match status" value="1"/>
</dbReference>
<dbReference type="EMBL" id="UOEB01000108">
    <property type="protein sequence ID" value="VAV83833.1"/>
    <property type="molecule type" value="Genomic_DNA"/>
</dbReference>
<dbReference type="InterPro" id="IPR036873">
    <property type="entry name" value="Rhodanese-like_dom_sf"/>
</dbReference>
<organism evidence="2">
    <name type="scientific">hydrothermal vent metagenome</name>
    <dbReference type="NCBI Taxonomy" id="652676"/>
    <lineage>
        <taxon>unclassified sequences</taxon>
        <taxon>metagenomes</taxon>
        <taxon>ecological metagenomes</taxon>
    </lineage>
</organism>
<dbReference type="CDD" id="cd00158">
    <property type="entry name" value="RHOD"/>
    <property type="match status" value="1"/>
</dbReference>
<feature type="non-terminal residue" evidence="2">
    <location>
        <position position="1"/>
    </location>
</feature>
<dbReference type="Pfam" id="PF00581">
    <property type="entry name" value="Rhodanese"/>
    <property type="match status" value="1"/>
</dbReference>
<accession>A0A3B0RGR2</accession>
<sequence>YLYCRSGGRSRKAAKILAEMGFKEIYDLKGGYMAWEKQ</sequence>
<evidence type="ECO:0000259" key="1">
    <source>
        <dbReference type="PROSITE" id="PS50206"/>
    </source>
</evidence>
<gene>
    <name evidence="2" type="ORF">MNBD_BACTEROID02-1730</name>
</gene>
<reference evidence="2" key="1">
    <citation type="submission" date="2018-06" db="EMBL/GenBank/DDBJ databases">
        <authorList>
            <person name="Zhirakovskaya E."/>
        </authorList>
    </citation>
    <scope>NUCLEOTIDE SEQUENCE</scope>
</reference>
<evidence type="ECO:0000313" key="2">
    <source>
        <dbReference type="EMBL" id="VAV83833.1"/>
    </source>
</evidence>
<name>A0A3B0RGR2_9ZZZZ</name>
<protein>
    <recommendedName>
        <fullName evidence="1">Rhodanese domain-containing protein</fullName>
    </recommendedName>
</protein>
<proteinExistence type="predicted"/>
<dbReference type="InterPro" id="IPR001763">
    <property type="entry name" value="Rhodanese-like_dom"/>
</dbReference>
<dbReference type="AlphaFoldDB" id="A0A3B0RGR2"/>
<dbReference type="Gene3D" id="3.40.250.10">
    <property type="entry name" value="Rhodanese-like domain"/>
    <property type="match status" value="1"/>
</dbReference>